<dbReference type="EMBL" id="LSYV01000012">
    <property type="protein sequence ID" value="KXZ51895.1"/>
    <property type="molecule type" value="Genomic_DNA"/>
</dbReference>
<feature type="transmembrane region" description="Helical" evidence="1">
    <location>
        <begin position="197"/>
        <end position="216"/>
    </location>
</feature>
<dbReference type="PANTHER" id="PTHR37330">
    <property type="entry name" value="CONSERVED TRANSMEMBRANE PROTEIN-RELATED"/>
    <property type="match status" value="1"/>
</dbReference>
<name>A0A150GQ07_GONPE</name>
<dbReference type="Pfam" id="PF14494">
    <property type="entry name" value="DUF4436"/>
    <property type="match status" value="1"/>
</dbReference>
<keyword evidence="1" id="KW-0812">Transmembrane</keyword>
<comment type="caution">
    <text evidence="2">The sequence shown here is derived from an EMBL/GenBank/DDBJ whole genome shotgun (WGS) entry which is preliminary data.</text>
</comment>
<accession>A0A150GQ07</accession>
<proteinExistence type="predicted"/>
<dbReference type="STRING" id="33097.A0A150GQ07"/>
<organism evidence="2 3">
    <name type="scientific">Gonium pectorale</name>
    <name type="common">Green alga</name>
    <dbReference type="NCBI Taxonomy" id="33097"/>
    <lineage>
        <taxon>Eukaryota</taxon>
        <taxon>Viridiplantae</taxon>
        <taxon>Chlorophyta</taxon>
        <taxon>core chlorophytes</taxon>
        <taxon>Chlorophyceae</taxon>
        <taxon>CS clade</taxon>
        <taxon>Chlamydomonadales</taxon>
        <taxon>Volvocaceae</taxon>
        <taxon>Gonium</taxon>
    </lineage>
</organism>
<dbReference type="PANTHER" id="PTHR37330:SF1">
    <property type="entry name" value="CONSERVED TRANSMEMBRANE PROTEIN-RELATED"/>
    <property type="match status" value="1"/>
</dbReference>
<evidence type="ECO:0000313" key="3">
    <source>
        <dbReference type="Proteomes" id="UP000075714"/>
    </source>
</evidence>
<dbReference type="Proteomes" id="UP000075714">
    <property type="component" value="Unassembled WGS sequence"/>
</dbReference>
<keyword evidence="1" id="KW-1133">Transmembrane helix</keyword>
<protein>
    <submittedName>
        <fullName evidence="2">Uncharacterized protein</fullName>
    </submittedName>
</protein>
<dbReference type="InterPro" id="IPR027948">
    <property type="entry name" value="DUF4436"/>
</dbReference>
<feature type="transmembrane region" description="Helical" evidence="1">
    <location>
        <begin position="129"/>
        <end position="153"/>
    </location>
</feature>
<gene>
    <name evidence="2" type="ORF">GPECTOR_11g329</name>
</gene>
<evidence type="ECO:0000256" key="1">
    <source>
        <dbReference type="SAM" id="Phobius"/>
    </source>
</evidence>
<keyword evidence="1" id="KW-0472">Membrane</keyword>
<feature type="transmembrane region" description="Helical" evidence="1">
    <location>
        <begin position="160"/>
        <end position="177"/>
    </location>
</feature>
<sequence length="237" mass="26387">MDLISVGVFDIGEGLDLVLDLGRHQSIKLTQGDSMSDQSVVMIVEDASPLFNYPFDMYTLEFEVQSQIVNTTEEPYKETQITTGLILFEGEVGWETHTELSALYEADGVTMRPGFKFFMEIRRSTSVKFFSMFIVILMWTISLFVFVLALNYCLSHSDEISYDVPALAVGLLFALPFVRDVQPDVPVVGATIDVFGFFWNVALVAGAAVIVLAALATRVQRNTIRQYEEAEAAGPLQ</sequence>
<reference evidence="3" key="1">
    <citation type="journal article" date="2016" name="Nat. Commun.">
        <title>The Gonium pectorale genome demonstrates co-option of cell cycle regulation during the evolution of multicellularity.</title>
        <authorList>
            <person name="Hanschen E.R."/>
            <person name="Marriage T.N."/>
            <person name="Ferris P.J."/>
            <person name="Hamaji T."/>
            <person name="Toyoda A."/>
            <person name="Fujiyama A."/>
            <person name="Neme R."/>
            <person name="Noguchi H."/>
            <person name="Minakuchi Y."/>
            <person name="Suzuki M."/>
            <person name="Kawai-Toyooka H."/>
            <person name="Smith D.R."/>
            <person name="Sparks H."/>
            <person name="Anderson J."/>
            <person name="Bakaric R."/>
            <person name="Luria V."/>
            <person name="Karger A."/>
            <person name="Kirschner M.W."/>
            <person name="Durand P.M."/>
            <person name="Michod R.E."/>
            <person name="Nozaki H."/>
            <person name="Olson B.J."/>
        </authorList>
    </citation>
    <scope>NUCLEOTIDE SEQUENCE [LARGE SCALE GENOMIC DNA]</scope>
    <source>
        <strain evidence="3">NIES-2863</strain>
    </source>
</reference>
<evidence type="ECO:0000313" key="2">
    <source>
        <dbReference type="EMBL" id="KXZ51895.1"/>
    </source>
</evidence>
<dbReference type="AlphaFoldDB" id="A0A150GQ07"/>
<keyword evidence="3" id="KW-1185">Reference proteome</keyword>
<dbReference type="OrthoDB" id="538036at2759"/>